<evidence type="ECO:0000256" key="1">
    <source>
        <dbReference type="SAM" id="SignalP"/>
    </source>
</evidence>
<evidence type="ECO:0000313" key="3">
    <source>
        <dbReference type="Proteomes" id="UP000309016"/>
    </source>
</evidence>
<evidence type="ECO:0000313" key="2">
    <source>
        <dbReference type="EMBL" id="QCY69466.1"/>
    </source>
</evidence>
<dbReference type="KEGG" id="afla:FHG64_08720"/>
<organism evidence="2 3">
    <name type="scientific">Antarcticibacterium flavum</name>
    <dbReference type="NCBI Taxonomy" id="2058175"/>
    <lineage>
        <taxon>Bacteria</taxon>
        <taxon>Pseudomonadati</taxon>
        <taxon>Bacteroidota</taxon>
        <taxon>Flavobacteriia</taxon>
        <taxon>Flavobacteriales</taxon>
        <taxon>Flavobacteriaceae</taxon>
        <taxon>Antarcticibacterium</taxon>
    </lineage>
</organism>
<reference evidence="2 3" key="1">
    <citation type="submission" date="2019-06" db="EMBL/GenBank/DDBJ databases">
        <title>Complete genome sequence of Antarcticibacterium flavum KCTC 52984T from an Antarctic marine sediment.</title>
        <authorList>
            <person name="Lee Y.M."/>
            <person name="Shin S.C."/>
        </authorList>
    </citation>
    <scope>NUCLEOTIDE SEQUENCE [LARGE SCALE GENOMIC DNA]</scope>
    <source>
        <strain evidence="2 3">KCTC 52984</strain>
    </source>
</reference>
<dbReference type="Proteomes" id="UP000309016">
    <property type="component" value="Chromosome"/>
</dbReference>
<dbReference type="AlphaFoldDB" id="A0A5B7X1T7"/>
<gene>
    <name evidence="2" type="ORF">FHG64_08720</name>
</gene>
<name>A0A5B7X1T7_9FLAO</name>
<dbReference type="OrthoDB" id="1435537at2"/>
<dbReference type="RefSeq" id="WP_139066033.1">
    <property type="nucleotide sequence ID" value="NZ_CP040812.1"/>
</dbReference>
<feature type="signal peptide" evidence="1">
    <location>
        <begin position="1"/>
        <end position="20"/>
    </location>
</feature>
<accession>A0A5B7X1T7</accession>
<feature type="chain" id="PRO_5022827571" evidence="1">
    <location>
        <begin position="21"/>
        <end position="139"/>
    </location>
</feature>
<keyword evidence="3" id="KW-1185">Reference proteome</keyword>
<proteinExistence type="predicted"/>
<dbReference type="EMBL" id="CP040812">
    <property type="protein sequence ID" value="QCY69466.1"/>
    <property type="molecule type" value="Genomic_DNA"/>
</dbReference>
<keyword evidence="1" id="KW-0732">Signal</keyword>
<protein>
    <submittedName>
        <fullName evidence="2">Uncharacterized protein</fullName>
    </submittedName>
</protein>
<sequence>MKTLSATPCLLLICATLLFACSDDHEALYDEQFLTANINAEKYTVNSTSGKVHCEKILANYGAIDLLVKVESHSGKNIEFRILNYKGKGLYSFGDNPMNKSWISYSEASPPGNWTAPYRVPGLGISPIVWKLQMMMAQL</sequence>
<dbReference type="PROSITE" id="PS51257">
    <property type="entry name" value="PROKAR_LIPOPROTEIN"/>
    <property type="match status" value="1"/>
</dbReference>